<dbReference type="InterPro" id="IPR012340">
    <property type="entry name" value="NA-bd_OB-fold"/>
</dbReference>
<accession>K1REY4</accession>
<sequence length="678" mass="76785">MAQSKEPKKIYDIAKLTTKLKHWKIRVKFKLSLTPTEKKKEFKNLNKSGRHCAYILEDESGQIRLFAFDDIATRLESYDIQMDDGQEYFIWGAEIKVADKGFYSYGHKYQLKFLKSAGIRPVEGELSMKENGATSSATASTSHIAKTTGAEDTKKIKLAFDPVPLEEVENYKSEPHFDVLGIIKECSVPEHKQQETSQFFVKNMRLIDTTGEVNISVSAKKKIELPVEDLTSDELQSCFKKKKKKKKCLSEKEAGELGFLEKMDKVHTNQKLKKLTELKDKVIGLVGCEWKEYGKDVICAKLKNLIEEKELPQSSLAKARKLKEFDEQRPKPSRRKETGKKNLDQLQCADIKAEPSESGTQIKKETSAPEKSPKGATGATGPAKPVTTRLACTHPFSKGTHKQKDVMSSEVKTNVSRSVGLIHIDGDPEGTGFRVGEKYIVTCVHVIKSVINVFPNFIDCERITIEFERKKYNKKEDPLQIFNFVPTIAYLDIAVDFAVLELVCHHAGVPFPPALTFFGDVCDMEIHFVGHPGCRQMKEDSDVIPRWSPNHDNEIIPYIKELAEWSKSYFPKVNGEVVDYYSILLEPPRKILFHTSFDLGSSGSPGVIIRDDMPCVVVMLSGGTPSCYYQGLFPDHPVEDCKKVEYGYAMSNIYERMRDSGNRDILNLAEKIFEKWIC</sequence>
<proteinExistence type="predicted"/>
<feature type="compositionally biased region" description="Basic and acidic residues" evidence="1">
    <location>
        <begin position="322"/>
        <end position="343"/>
    </location>
</feature>
<dbReference type="EMBL" id="JH818279">
    <property type="protein sequence ID" value="EKC32641.1"/>
    <property type="molecule type" value="Genomic_DNA"/>
</dbReference>
<evidence type="ECO:0000256" key="1">
    <source>
        <dbReference type="SAM" id="MobiDB-lite"/>
    </source>
</evidence>
<dbReference type="PANTHER" id="PTHR14389:SF3">
    <property type="entry name" value="PROTEIN FAM111A-LIKE"/>
    <property type="match status" value="1"/>
</dbReference>
<dbReference type="SUPFAM" id="SSF50249">
    <property type="entry name" value="Nucleic acid-binding proteins"/>
    <property type="match status" value="1"/>
</dbReference>
<dbReference type="AlphaFoldDB" id="K1REY4"/>
<gene>
    <name evidence="2" type="ORF">CGI_10011456</name>
</gene>
<feature type="region of interest" description="Disordered" evidence="1">
    <location>
        <begin position="321"/>
        <end position="388"/>
    </location>
</feature>
<dbReference type="InParanoid" id="K1REY4"/>
<dbReference type="PANTHER" id="PTHR14389">
    <property type="entry name" value="SI:CH1073-475A24.1"/>
    <property type="match status" value="1"/>
</dbReference>
<dbReference type="SUPFAM" id="SSF50494">
    <property type="entry name" value="Trypsin-like serine proteases"/>
    <property type="match status" value="1"/>
</dbReference>
<dbReference type="InterPro" id="IPR009003">
    <property type="entry name" value="Peptidase_S1_PA"/>
</dbReference>
<feature type="compositionally biased region" description="Basic and acidic residues" evidence="1">
    <location>
        <begin position="362"/>
        <end position="373"/>
    </location>
</feature>
<evidence type="ECO:0000313" key="2">
    <source>
        <dbReference type="EMBL" id="EKC32641.1"/>
    </source>
</evidence>
<name>K1REY4_MAGGI</name>
<dbReference type="HOGENOM" id="CLU_405590_0_0_1"/>
<organism evidence="2">
    <name type="scientific">Magallana gigas</name>
    <name type="common">Pacific oyster</name>
    <name type="synonym">Crassostrea gigas</name>
    <dbReference type="NCBI Taxonomy" id="29159"/>
    <lineage>
        <taxon>Eukaryota</taxon>
        <taxon>Metazoa</taxon>
        <taxon>Spiralia</taxon>
        <taxon>Lophotrochozoa</taxon>
        <taxon>Mollusca</taxon>
        <taxon>Bivalvia</taxon>
        <taxon>Autobranchia</taxon>
        <taxon>Pteriomorphia</taxon>
        <taxon>Ostreida</taxon>
        <taxon>Ostreoidea</taxon>
        <taxon>Ostreidae</taxon>
        <taxon>Magallana</taxon>
    </lineage>
</organism>
<protein>
    <submittedName>
        <fullName evidence="2">Replication factor A protein 1</fullName>
    </submittedName>
</protein>
<reference evidence="2" key="1">
    <citation type="journal article" date="2012" name="Nature">
        <title>The oyster genome reveals stress adaptation and complexity of shell formation.</title>
        <authorList>
            <person name="Zhang G."/>
            <person name="Fang X."/>
            <person name="Guo X."/>
            <person name="Li L."/>
            <person name="Luo R."/>
            <person name="Xu F."/>
            <person name="Yang P."/>
            <person name="Zhang L."/>
            <person name="Wang X."/>
            <person name="Qi H."/>
            <person name="Xiong Z."/>
            <person name="Que H."/>
            <person name="Xie Y."/>
            <person name="Holland P.W."/>
            <person name="Paps J."/>
            <person name="Zhu Y."/>
            <person name="Wu F."/>
            <person name="Chen Y."/>
            <person name="Wang J."/>
            <person name="Peng C."/>
            <person name="Meng J."/>
            <person name="Yang L."/>
            <person name="Liu J."/>
            <person name="Wen B."/>
            <person name="Zhang N."/>
            <person name="Huang Z."/>
            <person name="Zhu Q."/>
            <person name="Feng Y."/>
            <person name="Mount A."/>
            <person name="Hedgecock D."/>
            <person name="Xu Z."/>
            <person name="Liu Y."/>
            <person name="Domazet-Loso T."/>
            <person name="Du Y."/>
            <person name="Sun X."/>
            <person name="Zhang S."/>
            <person name="Liu B."/>
            <person name="Cheng P."/>
            <person name="Jiang X."/>
            <person name="Li J."/>
            <person name="Fan D."/>
            <person name="Wang W."/>
            <person name="Fu W."/>
            <person name="Wang T."/>
            <person name="Wang B."/>
            <person name="Zhang J."/>
            <person name="Peng Z."/>
            <person name="Li Y."/>
            <person name="Li N."/>
            <person name="Wang J."/>
            <person name="Chen M."/>
            <person name="He Y."/>
            <person name="Tan F."/>
            <person name="Song X."/>
            <person name="Zheng Q."/>
            <person name="Huang R."/>
            <person name="Yang H."/>
            <person name="Du X."/>
            <person name="Chen L."/>
            <person name="Yang M."/>
            <person name="Gaffney P.M."/>
            <person name="Wang S."/>
            <person name="Luo L."/>
            <person name="She Z."/>
            <person name="Ming Y."/>
            <person name="Huang W."/>
            <person name="Zhang S."/>
            <person name="Huang B."/>
            <person name="Zhang Y."/>
            <person name="Qu T."/>
            <person name="Ni P."/>
            <person name="Miao G."/>
            <person name="Wang J."/>
            <person name="Wang Q."/>
            <person name="Steinberg C.E."/>
            <person name="Wang H."/>
            <person name="Li N."/>
            <person name="Qian L."/>
            <person name="Zhang G."/>
            <person name="Li Y."/>
            <person name="Yang H."/>
            <person name="Liu X."/>
            <person name="Wang J."/>
            <person name="Yin Y."/>
            <person name="Wang J."/>
        </authorList>
    </citation>
    <scope>NUCLEOTIDE SEQUENCE [LARGE SCALE GENOMIC DNA]</scope>
    <source>
        <strain evidence="2">05x7-T-G4-1.051#20</strain>
    </source>
</reference>
<dbReference type="Gene3D" id="2.40.50.140">
    <property type="entry name" value="Nucleic acid-binding proteins"/>
    <property type="match status" value="1"/>
</dbReference>